<dbReference type="EMBL" id="WNWR01000489">
    <property type="protein sequence ID" value="KAE9976757.1"/>
    <property type="molecule type" value="Genomic_DNA"/>
</dbReference>
<evidence type="ECO:0000313" key="3">
    <source>
        <dbReference type="Proteomes" id="UP000490939"/>
    </source>
</evidence>
<feature type="signal peptide" evidence="1">
    <location>
        <begin position="1"/>
        <end position="17"/>
    </location>
</feature>
<keyword evidence="1" id="KW-0732">Signal</keyword>
<sequence length="105" mass="11605">MHLIPLSIILIATTATAIVIPGPEPYYAICIDTDRRNKLDKQAVASCPPGDLGCYCRTPALRDFMEDVKTMACPGKKIDQLAVKAYRVKFNWKCATAFGFEPLIV</sequence>
<evidence type="ECO:0000313" key="2">
    <source>
        <dbReference type="EMBL" id="KAE9976757.1"/>
    </source>
</evidence>
<reference evidence="2 3" key="1">
    <citation type="submission" date="2019-07" db="EMBL/GenBank/DDBJ databases">
        <title>Venturia inaequalis Genome Resource.</title>
        <authorList>
            <person name="Lichtner F.J."/>
        </authorList>
    </citation>
    <scope>NUCLEOTIDE SEQUENCE [LARGE SCALE GENOMIC DNA]</scope>
    <source>
        <strain evidence="2 3">DMI_063113</strain>
    </source>
</reference>
<proteinExistence type="predicted"/>
<keyword evidence="3" id="KW-1185">Reference proteome</keyword>
<feature type="chain" id="PRO_5034491182" description="Extracellular membrane protein CFEM domain-containing protein" evidence="1">
    <location>
        <begin position="18"/>
        <end position="105"/>
    </location>
</feature>
<gene>
    <name evidence="2" type="ORF">EG327_007935</name>
</gene>
<protein>
    <recommendedName>
        <fullName evidence="4">Extracellular membrane protein CFEM domain-containing protein</fullName>
    </recommendedName>
</protein>
<comment type="caution">
    <text evidence="2">The sequence shown here is derived from an EMBL/GenBank/DDBJ whole genome shotgun (WGS) entry which is preliminary data.</text>
</comment>
<accession>A0A8H3UTA1</accession>
<evidence type="ECO:0008006" key="4">
    <source>
        <dbReference type="Google" id="ProtNLM"/>
    </source>
</evidence>
<dbReference type="Proteomes" id="UP000490939">
    <property type="component" value="Unassembled WGS sequence"/>
</dbReference>
<dbReference type="AlphaFoldDB" id="A0A8H3UTA1"/>
<evidence type="ECO:0000256" key="1">
    <source>
        <dbReference type="SAM" id="SignalP"/>
    </source>
</evidence>
<organism evidence="2 3">
    <name type="scientific">Venturia inaequalis</name>
    <name type="common">Apple scab fungus</name>
    <dbReference type="NCBI Taxonomy" id="5025"/>
    <lineage>
        <taxon>Eukaryota</taxon>
        <taxon>Fungi</taxon>
        <taxon>Dikarya</taxon>
        <taxon>Ascomycota</taxon>
        <taxon>Pezizomycotina</taxon>
        <taxon>Dothideomycetes</taxon>
        <taxon>Pleosporomycetidae</taxon>
        <taxon>Venturiales</taxon>
        <taxon>Venturiaceae</taxon>
        <taxon>Venturia</taxon>
    </lineage>
</organism>
<name>A0A8H3UTA1_VENIN</name>